<reference evidence="2" key="1">
    <citation type="journal article" date="2019" name="Int. J. Syst. Evol. Microbiol.">
        <title>The Global Catalogue of Microorganisms (GCM) 10K type strain sequencing project: providing services to taxonomists for standard genome sequencing and annotation.</title>
        <authorList>
            <consortium name="The Broad Institute Genomics Platform"/>
            <consortium name="The Broad Institute Genome Sequencing Center for Infectious Disease"/>
            <person name="Wu L."/>
            <person name="Ma J."/>
        </authorList>
    </citation>
    <scope>NUCLEOTIDE SEQUENCE [LARGE SCALE GENOMIC DNA]</scope>
    <source>
        <strain evidence="2">NBRC 105857</strain>
    </source>
</reference>
<dbReference type="Proteomes" id="UP001156664">
    <property type="component" value="Unassembled WGS sequence"/>
</dbReference>
<sequence length="188" mass="21443">MTIRSPYQTLHCNAYPEHCYEREIFFETLGACWALSARNVSGMFPIQLRLDLCKINLLYGVPSADLPQELLNKLTVLFQSRPAGQPAHGRSVVETNAMAMMREMNRADFLSFSMGFQDAVEQVLVHAECWNPRCQRAYMAIKFSAMSLIEQGFNSEKHRGTYADLLSEYLNITQSVFSSESKTYPLNH</sequence>
<protein>
    <submittedName>
        <fullName evidence="1">Uncharacterized protein</fullName>
    </submittedName>
</protein>
<comment type="caution">
    <text evidence="1">The sequence shown here is derived from an EMBL/GenBank/DDBJ whole genome shotgun (WGS) entry which is preliminary data.</text>
</comment>
<accession>A0ABQ5YPF1</accession>
<organism evidence="1 2">
    <name type="scientific">Limnobacter litoralis</name>
    <dbReference type="NCBI Taxonomy" id="481366"/>
    <lineage>
        <taxon>Bacteria</taxon>
        <taxon>Pseudomonadati</taxon>
        <taxon>Pseudomonadota</taxon>
        <taxon>Betaproteobacteria</taxon>
        <taxon>Burkholderiales</taxon>
        <taxon>Burkholderiaceae</taxon>
        <taxon>Limnobacter</taxon>
    </lineage>
</organism>
<dbReference type="RefSeq" id="WP_284279654.1">
    <property type="nucleotide sequence ID" value="NZ_BSOJ01000006.1"/>
</dbReference>
<proteinExistence type="predicted"/>
<keyword evidence="2" id="KW-1185">Reference proteome</keyword>
<evidence type="ECO:0000313" key="2">
    <source>
        <dbReference type="Proteomes" id="UP001156664"/>
    </source>
</evidence>
<name>A0ABQ5YPF1_9BURK</name>
<gene>
    <name evidence="1" type="ORF">GCM10007875_04000</name>
</gene>
<evidence type="ECO:0000313" key="1">
    <source>
        <dbReference type="EMBL" id="GLR25312.1"/>
    </source>
</evidence>
<dbReference type="EMBL" id="BSOJ01000006">
    <property type="protein sequence ID" value="GLR25312.1"/>
    <property type="molecule type" value="Genomic_DNA"/>
</dbReference>